<dbReference type="EMBL" id="FOYS01000001">
    <property type="protein sequence ID" value="SFR34336.1"/>
    <property type="molecule type" value="Genomic_DNA"/>
</dbReference>
<reference evidence="2" key="1">
    <citation type="submission" date="2016-10" db="EMBL/GenBank/DDBJ databases">
        <authorList>
            <person name="Varghese N."/>
            <person name="Submissions S."/>
        </authorList>
    </citation>
    <scope>NUCLEOTIDE SEQUENCE [LARGE SCALE GENOMIC DNA]</scope>
    <source>
        <strain evidence="2">CGMCC 1.8711</strain>
    </source>
</reference>
<evidence type="ECO:0000313" key="1">
    <source>
        <dbReference type="EMBL" id="SFR34336.1"/>
    </source>
</evidence>
<protein>
    <submittedName>
        <fullName evidence="1">Uncharacterized protein</fullName>
    </submittedName>
</protein>
<evidence type="ECO:0000313" key="2">
    <source>
        <dbReference type="Proteomes" id="UP000243250"/>
    </source>
</evidence>
<proteinExistence type="predicted"/>
<keyword evidence="2" id="KW-1185">Reference proteome</keyword>
<gene>
    <name evidence="1" type="ORF">SAMN04488124_0443</name>
</gene>
<dbReference type="OrthoDB" id="229380at2157"/>
<dbReference type="RefSeq" id="WP_175501335.1">
    <property type="nucleotide sequence ID" value="NZ_FOYS01000001.1"/>
</dbReference>
<organism evidence="1 2">
    <name type="scientific">Halogeometricum limi</name>
    <dbReference type="NCBI Taxonomy" id="555875"/>
    <lineage>
        <taxon>Archaea</taxon>
        <taxon>Methanobacteriati</taxon>
        <taxon>Methanobacteriota</taxon>
        <taxon>Stenosarchaea group</taxon>
        <taxon>Halobacteria</taxon>
        <taxon>Halobacteriales</taxon>
        <taxon>Haloferacaceae</taxon>
        <taxon>Halogeometricum</taxon>
    </lineage>
</organism>
<sequence length="52" mass="6001">MKLPKNPTDEPTEEAEYRYIEYESADDTVAVIQDGDNENAWIQSTVSEPVRR</sequence>
<dbReference type="Proteomes" id="UP000243250">
    <property type="component" value="Unassembled WGS sequence"/>
</dbReference>
<dbReference type="AlphaFoldDB" id="A0A1I6FWS7"/>
<accession>A0A1I6FWS7</accession>
<name>A0A1I6FWS7_9EURY</name>